<dbReference type="InterPro" id="IPR050744">
    <property type="entry name" value="AI-2_Isomerase_LsrG"/>
</dbReference>
<proteinExistence type="predicted"/>
<sequence length="108" mass="12059">MLLIVGTIRIAPERLAEARPAMRKVIAASRKEAGCLEYAYAEDIQDPGLIHITERWASQAAFDDHFVSGHIAEWCGAWKNLGIFERKLSIYEVGEPQAIPLRAQVKIA</sequence>
<dbReference type="PROSITE" id="PS51725">
    <property type="entry name" value="ABM"/>
    <property type="match status" value="1"/>
</dbReference>
<organism evidence="2 3">
    <name type="scientific">Methylovirgula ligni</name>
    <dbReference type="NCBI Taxonomy" id="569860"/>
    <lineage>
        <taxon>Bacteria</taxon>
        <taxon>Pseudomonadati</taxon>
        <taxon>Pseudomonadota</taxon>
        <taxon>Alphaproteobacteria</taxon>
        <taxon>Hyphomicrobiales</taxon>
        <taxon>Beijerinckiaceae</taxon>
        <taxon>Methylovirgula</taxon>
    </lineage>
</organism>
<dbReference type="OrthoDB" id="287932at2"/>
<evidence type="ECO:0000313" key="3">
    <source>
        <dbReference type="Proteomes" id="UP000256900"/>
    </source>
</evidence>
<dbReference type="PANTHER" id="PTHR33336:SF3">
    <property type="entry name" value="ABM DOMAIN-CONTAINING PROTEIN"/>
    <property type="match status" value="1"/>
</dbReference>
<dbReference type="Proteomes" id="UP000256900">
    <property type="component" value="Unassembled WGS sequence"/>
</dbReference>
<dbReference type="AlphaFoldDB" id="A0A3D9YTR4"/>
<keyword evidence="2" id="KW-0560">Oxidoreductase</keyword>
<dbReference type="SUPFAM" id="SSF54909">
    <property type="entry name" value="Dimeric alpha+beta barrel"/>
    <property type="match status" value="1"/>
</dbReference>
<dbReference type="GO" id="GO:0004497">
    <property type="term" value="F:monooxygenase activity"/>
    <property type="evidence" value="ECO:0007669"/>
    <property type="project" value="UniProtKB-KW"/>
</dbReference>
<dbReference type="EMBL" id="QUMO01000003">
    <property type="protein sequence ID" value="REF86000.1"/>
    <property type="molecule type" value="Genomic_DNA"/>
</dbReference>
<dbReference type="RefSeq" id="WP_115836589.1">
    <property type="nucleotide sequence ID" value="NZ_CP025086.1"/>
</dbReference>
<accession>A0A3D9YTR4</accession>
<dbReference type="PANTHER" id="PTHR33336">
    <property type="entry name" value="QUINOL MONOOXYGENASE YGIN-RELATED"/>
    <property type="match status" value="1"/>
</dbReference>
<dbReference type="Pfam" id="PF03992">
    <property type="entry name" value="ABM"/>
    <property type="match status" value="1"/>
</dbReference>
<gene>
    <name evidence="2" type="ORF">DES32_2041</name>
</gene>
<dbReference type="InterPro" id="IPR011008">
    <property type="entry name" value="Dimeric_a/b-barrel"/>
</dbReference>
<evidence type="ECO:0000313" key="2">
    <source>
        <dbReference type="EMBL" id="REF86000.1"/>
    </source>
</evidence>
<protein>
    <submittedName>
        <fullName evidence="2">Quinol monooxygenase YgiN</fullName>
    </submittedName>
</protein>
<reference evidence="2 3" key="1">
    <citation type="submission" date="2018-08" db="EMBL/GenBank/DDBJ databases">
        <title>Genomic Encyclopedia of Type Strains, Phase IV (KMG-IV): sequencing the most valuable type-strain genomes for metagenomic binning, comparative biology and taxonomic classification.</title>
        <authorList>
            <person name="Goeker M."/>
        </authorList>
    </citation>
    <scope>NUCLEOTIDE SEQUENCE [LARGE SCALE GENOMIC DNA]</scope>
    <source>
        <strain evidence="2 3">BW863</strain>
    </source>
</reference>
<dbReference type="Gene3D" id="3.30.70.100">
    <property type="match status" value="1"/>
</dbReference>
<keyword evidence="2" id="KW-0503">Monooxygenase</keyword>
<evidence type="ECO:0000259" key="1">
    <source>
        <dbReference type="PROSITE" id="PS51725"/>
    </source>
</evidence>
<name>A0A3D9YTR4_9HYPH</name>
<keyword evidence="3" id="KW-1185">Reference proteome</keyword>
<dbReference type="InterPro" id="IPR007138">
    <property type="entry name" value="ABM_dom"/>
</dbReference>
<comment type="caution">
    <text evidence="2">The sequence shown here is derived from an EMBL/GenBank/DDBJ whole genome shotgun (WGS) entry which is preliminary data.</text>
</comment>
<feature type="domain" description="ABM" evidence="1">
    <location>
        <begin position="2"/>
        <end position="91"/>
    </location>
</feature>